<name>A0A6C0B157_9ZZZZ</name>
<sequence>MESIIPARDISVIIPQILAFIPKEEVLLRNELTVYNDSLFNQSPESRRTTYCWLPVQNILQKNIPVFQHDWQKKVHALFCNE</sequence>
<accession>A0A6C0B157</accession>
<evidence type="ECO:0000313" key="1">
    <source>
        <dbReference type="EMBL" id="QHS85193.1"/>
    </source>
</evidence>
<dbReference type="AlphaFoldDB" id="A0A6C0B157"/>
<dbReference type="EMBL" id="MN739042">
    <property type="protein sequence ID" value="QHS85193.1"/>
    <property type="molecule type" value="Genomic_DNA"/>
</dbReference>
<proteinExistence type="predicted"/>
<organism evidence="1">
    <name type="scientific">viral metagenome</name>
    <dbReference type="NCBI Taxonomy" id="1070528"/>
    <lineage>
        <taxon>unclassified sequences</taxon>
        <taxon>metagenomes</taxon>
        <taxon>organismal metagenomes</taxon>
    </lineage>
</organism>
<reference evidence="1" key="1">
    <citation type="journal article" date="2020" name="Nature">
        <title>Giant virus diversity and host interactions through global metagenomics.</title>
        <authorList>
            <person name="Schulz F."/>
            <person name="Roux S."/>
            <person name="Paez-Espino D."/>
            <person name="Jungbluth S."/>
            <person name="Walsh D.A."/>
            <person name="Denef V.J."/>
            <person name="McMahon K.D."/>
            <person name="Konstantinidis K.T."/>
            <person name="Eloe-Fadrosh E.A."/>
            <person name="Kyrpides N.C."/>
            <person name="Woyke T."/>
        </authorList>
    </citation>
    <scope>NUCLEOTIDE SEQUENCE</scope>
    <source>
        <strain evidence="1">GVMAG-M-3300009182-78</strain>
    </source>
</reference>
<protein>
    <submittedName>
        <fullName evidence="1">Uncharacterized protein</fullName>
    </submittedName>
</protein>